<keyword evidence="2" id="KW-1185">Reference proteome</keyword>
<proteinExistence type="predicted"/>
<gene>
    <name evidence="1" type="ORF">WKI58_38260</name>
</gene>
<organism evidence="1 2">
    <name type="scientific">Streptomyces pratisoli</name>
    <dbReference type="NCBI Taxonomy" id="3139917"/>
    <lineage>
        <taxon>Bacteria</taxon>
        <taxon>Bacillati</taxon>
        <taxon>Actinomycetota</taxon>
        <taxon>Actinomycetes</taxon>
        <taxon>Kitasatosporales</taxon>
        <taxon>Streptomycetaceae</taxon>
        <taxon>Streptomyces</taxon>
    </lineage>
</organism>
<reference evidence="1" key="1">
    <citation type="submission" date="2024-03" db="EMBL/GenBank/DDBJ databases">
        <title>Novel Streptomyces species of biotechnological and ecological value are a feature of Machair soil.</title>
        <authorList>
            <person name="Prole J.R."/>
            <person name="Goodfellow M."/>
            <person name="Allenby N."/>
            <person name="Ward A.C."/>
        </authorList>
    </citation>
    <scope>NUCLEOTIDE SEQUENCE</scope>
    <source>
        <strain evidence="1">MS1.AVA.4</strain>
    </source>
</reference>
<protein>
    <submittedName>
        <fullName evidence="1">AraC family transcriptional regulator</fullName>
    </submittedName>
</protein>
<name>A0ACC6QV14_9ACTN</name>
<comment type="caution">
    <text evidence="1">The sequence shown here is derived from an EMBL/GenBank/DDBJ whole genome shotgun (WGS) entry which is preliminary data.</text>
</comment>
<evidence type="ECO:0000313" key="2">
    <source>
        <dbReference type="Proteomes" id="UP001375539"/>
    </source>
</evidence>
<evidence type="ECO:0000313" key="1">
    <source>
        <dbReference type="EMBL" id="MEJ8662246.1"/>
    </source>
</evidence>
<accession>A0ACC6QV14</accession>
<dbReference type="Proteomes" id="UP001375539">
    <property type="component" value="Unassembled WGS sequence"/>
</dbReference>
<sequence length="319" mass="35606">MERHRAASALAAELLARTAEVGPNVSQWPGLTTYRFTLPQNSQWSESQSLALYCVLQGRKRVIANGDEYQFNALSYSLIARGLRFESDIVEASVENPYLSFVLQIDPAIVRAVSSRISDQHMAKIKGECKQPSSQAVHVSQVDDNTLSAFLHFFRSLSAEMDRRVLAPIHLQEIIYRLIQAEQGACMLHAASVERDGQPISEAIQYIRERISEPLTVADIANRAGMSPSTLTNLFGEATGMGPYQFVKRTRLNRASSLLLQGDMNVSEVARQVGYTSLSHFINEFKRQYGITPRAYAQARRHTVAMWVDRATSRVDVGA</sequence>
<dbReference type="EMBL" id="JBBKAI010000002">
    <property type="protein sequence ID" value="MEJ8662246.1"/>
    <property type="molecule type" value="Genomic_DNA"/>
</dbReference>